<dbReference type="PANTHER" id="PTHR43540">
    <property type="entry name" value="PEROXYUREIDOACRYLATE/UREIDOACRYLATE AMIDOHYDROLASE-RELATED"/>
    <property type="match status" value="1"/>
</dbReference>
<evidence type="ECO:0000256" key="2">
    <source>
        <dbReference type="ARBA" id="ARBA00022801"/>
    </source>
</evidence>
<comment type="similarity">
    <text evidence="1">Belongs to the isochorismatase family.</text>
</comment>
<evidence type="ECO:0000313" key="5">
    <source>
        <dbReference type="Proteomes" id="UP000758603"/>
    </source>
</evidence>
<gene>
    <name evidence="4" type="ORF">BKA67DRAFT_665485</name>
</gene>
<evidence type="ECO:0000256" key="1">
    <source>
        <dbReference type="ARBA" id="ARBA00006336"/>
    </source>
</evidence>
<organism evidence="4 5">
    <name type="scientific">Truncatella angustata</name>
    <dbReference type="NCBI Taxonomy" id="152316"/>
    <lineage>
        <taxon>Eukaryota</taxon>
        <taxon>Fungi</taxon>
        <taxon>Dikarya</taxon>
        <taxon>Ascomycota</taxon>
        <taxon>Pezizomycotina</taxon>
        <taxon>Sordariomycetes</taxon>
        <taxon>Xylariomycetidae</taxon>
        <taxon>Amphisphaeriales</taxon>
        <taxon>Sporocadaceae</taxon>
        <taxon>Truncatella</taxon>
    </lineage>
</organism>
<name>A0A9P8REA0_9PEZI</name>
<reference evidence="4" key="1">
    <citation type="journal article" date="2021" name="Nat. Commun.">
        <title>Genetic determinants of endophytism in the Arabidopsis root mycobiome.</title>
        <authorList>
            <person name="Mesny F."/>
            <person name="Miyauchi S."/>
            <person name="Thiergart T."/>
            <person name="Pickel B."/>
            <person name="Atanasova L."/>
            <person name="Karlsson M."/>
            <person name="Huettel B."/>
            <person name="Barry K.W."/>
            <person name="Haridas S."/>
            <person name="Chen C."/>
            <person name="Bauer D."/>
            <person name="Andreopoulos W."/>
            <person name="Pangilinan J."/>
            <person name="LaButti K."/>
            <person name="Riley R."/>
            <person name="Lipzen A."/>
            <person name="Clum A."/>
            <person name="Drula E."/>
            <person name="Henrissat B."/>
            <person name="Kohler A."/>
            <person name="Grigoriev I.V."/>
            <person name="Martin F.M."/>
            <person name="Hacquard S."/>
        </authorList>
    </citation>
    <scope>NUCLEOTIDE SEQUENCE</scope>
    <source>
        <strain evidence="4">MPI-SDFR-AT-0073</strain>
    </source>
</reference>
<dbReference type="PANTHER" id="PTHR43540:SF1">
    <property type="entry name" value="ISOCHORISMATASE HYDROLASE"/>
    <property type="match status" value="1"/>
</dbReference>
<proteinExistence type="inferred from homology"/>
<dbReference type="RefSeq" id="XP_045950806.1">
    <property type="nucleotide sequence ID" value="XM_046108561.1"/>
</dbReference>
<dbReference type="InterPro" id="IPR050272">
    <property type="entry name" value="Isochorismatase-like_hydrls"/>
</dbReference>
<sequence length="225" mass="24483">MPSELSSHSQAASYAQSGYGNRMGWGTRPVLVLIDVCRAYWTPDSPLDCSAHEPTTRVPQVMRGLLAAARASETPVIWTAVEYTDPNMKDAGLFWLKSKTLDVWNVEDKRGLSDWVEGLVPEKGELVIKKKYASAFFGTSLATDLRVMGADTVVLCGVSTSGCVRASTLDTMQNGFRPMVVGSACGDRSDEIQNANLFDLNAKYADVVSENEALEHLKAGWPKSS</sequence>
<dbReference type="Proteomes" id="UP000758603">
    <property type="component" value="Unassembled WGS sequence"/>
</dbReference>
<dbReference type="OrthoDB" id="1739143at2759"/>
<accession>A0A9P8REA0</accession>
<keyword evidence="5" id="KW-1185">Reference proteome</keyword>
<dbReference type="AlphaFoldDB" id="A0A9P8REA0"/>
<dbReference type="SUPFAM" id="SSF52499">
    <property type="entry name" value="Isochorismatase-like hydrolases"/>
    <property type="match status" value="1"/>
</dbReference>
<keyword evidence="2" id="KW-0378">Hydrolase</keyword>
<comment type="caution">
    <text evidence="4">The sequence shown here is derived from an EMBL/GenBank/DDBJ whole genome shotgun (WGS) entry which is preliminary data.</text>
</comment>
<dbReference type="Pfam" id="PF00857">
    <property type="entry name" value="Isochorismatase"/>
    <property type="match status" value="1"/>
</dbReference>
<dbReference type="InterPro" id="IPR000868">
    <property type="entry name" value="Isochorismatase-like_dom"/>
</dbReference>
<evidence type="ECO:0000259" key="3">
    <source>
        <dbReference type="Pfam" id="PF00857"/>
    </source>
</evidence>
<dbReference type="EMBL" id="JAGPXC010000015">
    <property type="protein sequence ID" value="KAH6638534.1"/>
    <property type="molecule type" value="Genomic_DNA"/>
</dbReference>
<dbReference type="InterPro" id="IPR036380">
    <property type="entry name" value="Isochorismatase-like_sf"/>
</dbReference>
<protein>
    <submittedName>
        <fullName evidence="4">N-carbamoylsarcosine amidase</fullName>
    </submittedName>
</protein>
<feature type="domain" description="Isochorismatase-like" evidence="3">
    <location>
        <begin position="30"/>
        <end position="210"/>
    </location>
</feature>
<dbReference type="GO" id="GO:0016787">
    <property type="term" value="F:hydrolase activity"/>
    <property type="evidence" value="ECO:0007669"/>
    <property type="project" value="UniProtKB-KW"/>
</dbReference>
<dbReference type="Gene3D" id="3.40.50.850">
    <property type="entry name" value="Isochorismatase-like"/>
    <property type="match status" value="1"/>
</dbReference>
<dbReference type="GeneID" id="70137452"/>
<evidence type="ECO:0000313" key="4">
    <source>
        <dbReference type="EMBL" id="KAH6638534.1"/>
    </source>
</evidence>